<evidence type="ECO:0000313" key="2">
    <source>
        <dbReference type="EMBL" id="MDK4246458.1"/>
    </source>
</evidence>
<gene>
    <name evidence="2" type="ORF">QPX34_00235</name>
</gene>
<reference evidence="2 3" key="1">
    <citation type="submission" date="2023-05" db="EMBL/GenBank/DDBJ databases">
        <title>Metabolic capabilities are highly conserved among human nasal-associated Corynebacterium species in pangenomic analyses.</title>
        <authorList>
            <person name="Tran T.H."/>
            <person name="Roberts A.Q."/>
            <person name="Escapa I.F."/>
            <person name="Gao W."/>
            <person name="Conlan S."/>
            <person name="Kong H."/>
            <person name="Segre J.A."/>
            <person name="Kelly M.S."/>
            <person name="Lemon K.P."/>
        </authorList>
    </citation>
    <scope>NUCLEOTIDE SEQUENCE [LARGE SCALE GENOMIC DNA]</scope>
    <source>
        <strain evidence="2 3">KPL3802</strain>
    </source>
</reference>
<evidence type="ECO:0000313" key="3">
    <source>
        <dbReference type="Proteomes" id="UP001239414"/>
    </source>
</evidence>
<sequence>MKQWTRKIASSVLPLSILAILSKRESYGYEIRKMLVSFNLGDFKSGTVYPLLTRLEEEGLIASRWAELHDDPPRKMIQITDTGRDALKEGVQDVEYLLSGIRNVMEGK</sequence>
<dbReference type="Gene3D" id="1.10.10.10">
    <property type="entry name" value="Winged helix-like DNA-binding domain superfamily/Winged helix DNA-binding domain"/>
    <property type="match status" value="1"/>
</dbReference>
<dbReference type="Pfam" id="PF03551">
    <property type="entry name" value="PadR"/>
    <property type="match status" value="1"/>
</dbReference>
<dbReference type="PANTHER" id="PTHR33169">
    <property type="entry name" value="PADR-FAMILY TRANSCRIPTIONAL REGULATOR"/>
    <property type="match status" value="1"/>
</dbReference>
<dbReference type="PANTHER" id="PTHR33169:SF14">
    <property type="entry name" value="TRANSCRIPTIONAL REGULATOR RV3488"/>
    <property type="match status" value="1"/>
</dbReference>
<evidence type="ECO:0000259" key="1">
    <source>
        <dbReference type="Pfam" id="PF03551"/>
    </source>
</evidence>
<dbReference type="InterPro" id="IPR036390">
    <property type="entry name" value="WH_DNA-bd_sf"/>
</dbReference>
<comment type="caution">
    <text evidence="2">The sequence shown here is derived from an EMBL/GenBank/DDBJ whole genome shotgun (WGS) entry which is preliminary data.</text>
</comment>
<keyword evidence="3" id="KW-1185">Reference proteome</keyword>
<feature type="domain" description="Transcription regulator PadR N-terminal" evidence="1">
    <location>
        <begin position="17"/>
        <end position="89"/>
    </location>
</feature>
<dbReference type="Proteomes" id="UP001239414">
    <property type="component" value="Unassembled WGS sequence"/>
</dbReference>
<protein>
    <submittedName>
        <fullName evidence="2">PadR family transcriptional regulator</fullName>
    </submittedName>
</protein>
<accession>A0ABT7FLJ7</accession>
<dbReference type="InterPro" id="IPR036388">
    <property type="entry name" value="WH-like_DNA-bd_sf"/>
</dbReference>
<dbReference type="InterPro" id="IPR005149">
    <property type="entry name" value="Tscrpt_reg_PadR_N"/>
</dbReference>
<dbReference type="InterPro" id="IPR052509">
    <property type="entry name" value="Metal_resp_DNA-bind_regulator"/>
</dbReference>
<name>A0ABT7FLJ7_9CORY</name>
<dbReference type="SUPFAM" id="SSF46785">
    <property type="entry name" value="Winged helix' DNA-binding domain"/>
    <property type="match status" value="1"/>
</dbReference>
<dbReference type="RefSeq" id="WP_023029461.1">
    <property type="nucleotide sequence ID" value="NZ_CP100375.1"/>
</dbReference>
<organism evidence="2 3">
    <name type="scientific">Corynebacterium accolens</name>
    <dbReference type="NCBI Taxonomy" id="38284"/>
    <lineage>
        <taxon>Bacteria</taxon>
        <taxon>Bacillati</taxon>
        <taxon>Actinomycetota</taxon>
        <taxon>Actinomycetes</taxon>
        <taxon>Mycobacteriales</taxon>
        <taxon>Corynebacteriaceae</taxon>
        <taxon>Corynebacterium</taxon>
    </lineage>
</organism>
<proteinExistence type="predicted"/>
<dbReference type="EMBL" id="JASNUO010000001">
    <property type="protein sequence ID" value="MDK4246458.1"/>
    <property type="molecule type" value="Genomic_DNA"/>
</dbReference>